<organism evidence="2 3">
    <name type="scientific">Marinactinospora rubrisoli</name>
    <dbReference type="NCBI Taxonomy" id="2715399"/>
    <lineage>
        <taxon>Bacteria</taxon>
        <taxon>Bacillati</taxon>
        <taxon>Actinomycetota</taxon>
        <taxon>Actinomycetes</taxon>
        <taxon>Streptosporangiales</taxon>
        <taxon>Nocardiopsidaceae</taxon>
        <taxon>Marinactinospora</taxon>
    </lineage>
</organism>
<keyword evidence="1" id="KW-0472">Membrane</keyword>
<evidence type="ECO:0000256" key="1">
    <source>
        <dbReference type="SAM" id="Phobius"/>
    </source>
</evidence>
<dbReference type="Proteomes" id="UP001596540">
    <property type="component" value="Unassembled WGS sequence"/>
</dbReference>
<keyword evidence="1" id="KW-0812">Transmembrane</keyword>
<comment type="caution">
    <text evidence="2">The sequence shown here is derived from an EMBL/GenBank/DDBJ whole genome shotgun (WGS) entry which is preliminary data.</text>
</comment>
<keyword evidence="3" id="KW-1185">Reference proteome</keyword>
<keyword evidence="1" id="KW-1133">Transmembrane helix</keyword>
<sequence length="45" mass="5020">MTWLLMFGLPVVAIIVIIGFAVYQASPVTQDERPEPIDKDDEGDE</sequence>
<gene>
    <name evidence="2" type="ORF">ACFQRF_06520</name>
</gene>
<evidence type="ECO:0000313" key="3">
    <source>
        <dbReference type="Proteomes" id="UP001596540"/>
    </source>
</evidence>
<feature type="transmembrane region" description="Helical" evidence="1">
    <location>
        <begin position="6"/>
        <end position="23"/>
    </location>
</feature>
<name>A0ABW2KBR1_9ACTN</name>
<reference evidence="3" key="1">
    <citation type="journal article" date="2019" name="Int. J. Syst. Evol. Microbiol.">
        <title>The Global Catalogue of Microorganisms (GCM) 10K type strain sequencing project: providing services to taxonomists for standard genome sequencing and annotation.</title>
        <authorList>
            <consortium name="The Broad Institute Genomics Platform"/>
            <consortium name="The Broad Institute Genome Sequencing Center for Infectious Disease"/>
            <person name="Wu L."/>
            <person name="Ma J."/>
        </authorList>
    </citation>
    <scope>NUCLEOTIDE SEQUENCE [LARGE SCALE GENOMIC DNA]</scope>
    <source>
        <strain evidence="3">CGMCC 4.7382</strain>
    </source>
</reference>
<dbReference type="RefSeq" id="WP_379869659.1">
    <property type="nucleotide sequence ID" value="NZ_JBHTBH010000002.1"/>
</dbReference>
<protein>
    <submittedName>
        <fullName evidence="2">Uncharacterized protein</fullName>
    </submittedName>
</protein>
<evidence type="ECO:0000313" key="2">
    <source>
        <dbReference type="EMBL" id="MFC7327393.1"/>
    </source>
</evidence>
<proteinExistence type="predicted"/>
<accession>A0ABW2KBR1</accession>
<dbReference type="EMBL" id="JBHTBH010000002">
    <property type="protein sequence ID" value="MFC7327393.1"/>
    <property type="molecule type" value="Genomic_DNA"/>
</dbReference>